<dbReference type="InterPro" id="IPR001128">
    <property type="entry name" value="Cyt_P450"/>
</dbReference>
<dbReference type="OrthoDB" id="2789670at2759"/>
<reference evidence="11" key="1">
    <citation type="submission" date="2005-09" db="EMBL/GenBank/DDBJ databases">
        <title>Annotation of the Aspergillus terreus NIH2624 genome.</title>
        <authorList>
            <person name="Birren B.W."/>
            <person name="Lander E.S."/>
            <person name="Galagan J.E."/>
            <person name="Nusbaum C."/>
            <person name="Devon K."/>
            <person name="Henn M."/>
            <person name="Ma L.-J."/>
            <person name="Jaffe D.B."/>
            <person name="Butler J."/>
            <person name="Alvarez P."/>
            <person name="Gnerre S."/>
            <person name="Grabherr M."/>
            <person name="Kleber M."/>
            <person name="Mauceli E.W."/>
            <person name="Brockman W."/>
            <person name="Rounsley S."/>
            <person name="Young S.K."/>
            <person name="LaButti K."/>
            <person name="Pushparaj V."/>
            <person name="DeCaprio D."/>
            <person name="Crawford M."/>
            <person name="Koehrsen M."/>
            <person name="Engels R."/>
            <person name="Montgomery P."/>
            <person name="Pearson M."/>
            <person name="Howarth C."/>
            <person name="Larson L."/>
            <person name="Luoma S."/>
            <person name="White J."/>
            <person name="Alvarado L."/>
            <person name="Kodira C.D."/>
            <person name="Zeng Q."/>
            <person name="Oleary S."/>
            <person name="Yandava C."/>
            <person name="Denning D.W."/>
            <person name="Nierman W.C."/>
            <person name="Milne T."/>
            <person name="Madden K."/>
        </authorList>
    </citation>
    <scope>NUCLEOTIDE SEQUENCE [LARGE SCALE GENOMIC DNA]</scope>
    <source>
        <strain evidence="11">NIH 2624 / FGSC A1156</strain>
    </source>
</reference>
<organism evidence="10 11">
    <name type="scientific">Aspergillus terreus (strain NIH 2624 / FGSC A1156)</name>
    <dbReference type="NCBI Taxonomy" id="341663"/>
    <lineage>
        <taxon>Eukaryota</taxon>
        <taxon>Fungi</taxon>
        <taxon>Dikarya</taxon>
        <taxon>Ascomycota</taxon>
        <taxon>Pezizomycotina</taxon>
        <taxon>Eurotiomycetes</taxon>
        <taxon>Eurotiomycetidae</taxon>
        <taxon>Eurotiales</taxon>
        <taxon>Aspergillaceae</taxon>
        <taxon>Aspergillus</taxon>
        <taxon>Aspergillus subgen. Circumdati</taxon>
    </lineage>
</organism>
<dbReference type="PRINTS" id="PR00385">
    <property type="entry name" value="P450"/>
</dbReference>
<dbReference type="PRINTS" id="PR00463">
    <property type="entry name" value="EP450I"/>
</dbReference>
<dbReference type="GO" id="GO:0004497">
    <property type="term" value="F:monooxygenase activity"/>
    <property type="evidence" value="ECO:0007669"/>
    <property type="project" value="UniProtKB-KW"/>
</dbReference>
<dbReference type="InterPro" id="IPR002401">
    <property type="entry name" value="Cyt_P450_E_grp-I"/>
</dbReference>
<dbReference type="eggNOG" id="KOG0156">
    <property type="taxonomic scope" value="Eukaryota"/>
</dbReference>
<evidence type="ECO:0000256" key="9">
    <source>
        <dbReference type="RuleBase" id="RU000461"/>
    </source>
</evidence>
<dbReference type="GO" id="GO:0020037">
    <property type="term" value="F:heme binding"/>
    <property type="evidence" value="ECO:0007669"/>
    <property type="project" value="InterPro"/>
</dbReference>
<dbReference type="Pfam" id="PF00067">
    <property type="entry name" value="p450"/>
    <property type="match status" value="1"/>
</dbReference>
<dbReference type="GO" id="GO:0016705">
    <property type="term" value="F:oxidoreductase activity, acting on paired donors, with incorporation or reduction of molecular oxygen"/>
    <property type="evidence" value="ECO:0007669"/>
    <property type="project" value="InterPro"/>
</dbReference>
<evidence type="ECO:0000256" key="6">
    <source>
        <dbReference type="ARBA" id="ARBA00023004"/>
    </source>
</evidence>
<evidence type="ECO:0000313" key="10">
    <source>
        <dbReference type="EMBL" id="EAU37644.1"/>
    </source>
</evidence>
<feature type="binding site" description="axial binding residue" evidence="8">
    <location>
        <position position="335"/>
    </location>
    <ligand>
        <name>heme</name>
        <dbReference type="ChEBI" id="CHEBI:30413"/>
    </ligand>
    <ligandPart>
        <name>Fe</name>
        <dbReference type="ChEBI" id="CHEBI:18248"/>
    </ligandPart>
</feature>
<sequence length="419" mass="45946">MASKIGNIGCGIRIYTGGIWSFIANADRSAEDARIQKSYASCHREHQVYGGLPSLVRKGGPAVSAADIANSEGVNSTPKDIGYGYTVEPHGPDPFVDLANKVMAEFSVATQPGTWAPDIIPALKYIPSWFPGAEFQRMAKTFNSRVNDFSGKPYAFVQKKMARGSYKPSYLSRLLEKDNPQPGSEEELVARWSAASLYGGGSDTTLSSLGSFFLAMAMYPDIQRKAQAEIDRVAGNRLPTFNDRAELPYTEAVVKELLRWLPVAPMALPHRATDDRSCGGYLVPRDALILPNVWGFLHDPEVYHDPMTFNPERFLGSTPEPDPRKFAFGFGRRVCPGKALAEANAFLAVAMSLAVFRIRDAKQNGRKIDGYPDVTAGVISHPVDFEVEISARSAAHEALIESVEKDCPWQEGDGKECDF</sequence>
<dbReference type="SUPFAM" id="SSF48264">
    <property type="entry name" value="Cytochrome P450"/>
    <property type="match status" value="1"/>
</dbReference>
<evidence type="ECO:0000256" key="5">
    <source>
        <dbReference type="ARBA" id="ARBA00023002"/>
    </source>
</evidence>
<evidence type="ECO:0000256" key="8">
    <source>
        <dbReference type="PIRSR" id="PIRSR602401-1"/>
    </source>
</evidence>
<comment type="similarity">
    <text evidence="2 9">Belongs to the cytochrome P450 family.</text>
</comment>
<dbReference type="OMA" id="RYVMSSM"/>
<evidence type="ECO:0000256" key="3">
    <source>
        <dbReference type="ARBA" id="ARBA00022617"/>
    </source>
</evidence>
<dbReference type="AlphaFoldDB" id="Q0CUF2"/>
<dbReference type="PANTHER" id="PTHR46300">
    <property type="entry name" value="P450, PUTATIVE (EUROFUNG)-RELATED-RELATED"/>
    <property type="match status" value="1"/>
</dbReference>
<dbReference type="PANTHER" id="PTHR46300:SF7">
    <property type="entry name" value="P450, PUTATIVE (EUROFUNG)-RELATED"/>
    <property type="match status" value="1"/>
</dbReference>
<dbReference type="CDD" id="cd11065">
    <property type="entry name" value="CYP64-like"/>
    <property type="match status" value="1"/>
</dbReference>
<dbReference type="InterPro" id="IPR050364">
    <property type="entry name" value="Cytochrome_P450_fung"/>
</dbReference>
<dbReference type="RefSeq" id="XP_001211860.1">
    <property type="nucleotide sequence ID" value="XM_001211860.1"/>
</dbReference>
<dbReference type="Proteomes" id="UP000007963">
    <property type="component" value="Unassembled WGS sequence"/>
</dbReference>
<keyword evidence="7 9" id="KW-0503">Monooxygenase</keyword>
<evidence type="ECO:0000256" key="7">
    <source>
        <dbReference type="ARBA" id="ARBA00023033"/>
    </source>
</evidence>
<dbReference type="PROSITE" id="PS00086">
    <property type="entry name" value="CYTOCHROME_P450"/>
    <property type="match status" value="1"/>
</dbReference>
<dbReference type="EMBL" id="CH476596">
    <property type="protein sequence ID" value="EAU37644.1"/>
    <property type="molecule type" value="Genomic_DNA"/>
</dbReference>
<dbReference type="STRING" id="341663.Q0CUF2"/>
<evidence type="ECO:0000256" key="1">
    <source>
        <dbReference type="ARBA" id="ARBA00001971"/>
    </source>
</evidence>
<keyword evidence="6 8" id="KW-0408">Iron</keyword>
<evidence type="ECO:0000256" key="4">
    <source>
        <dbReference type="ARBA" id="ARBA00022723"/>
    </source>
</evidence>
<dbReference type="VEuPathDB" id="FungiDB:ATEG_02682"/>
<dbReference type="HOGENOM" id="CLU_001570_2_0_1"/>
<name>Q0CUF2_ASPTN</name>
<dbReference type="Gene3D" id="1.10.630.10">
    <property type="entry name" value="Cytochrome P450"/>
    <property type="match status" value="1"/>
</dbReference>
<keyword evidence="5 9" id="KW-0560">Oxidoreductase</keyword>
<keyword evidence="4 8" id="KW-0479">Metal-binding</keyword>
<evidence type="ECO:0000256" key="2">
    <source>
        <dbReference type="ARBA" id="ARBA00010617"/>
    </source>
</evidence>
<dbReference type="InterPro" id="IPR017972">
    <property type="entry name" value="Cyt_P450_CS"/>
</dbReference>
<proteinExistence type="inferred from homology"/>
<comment type="cofactor">
    <cofactor evidence="1 8">
        <name>heme</name>
        <dbReference type="ChEBI" id="CHEBI:30413"/>
    </cofactor>
</comment>
<accession>Q0CUF2</accession>
<evidence type="ECO:0000313" key="11">
    <source>
        <dbReference type="Proteomes" id="UP000007963"/>
    </source>
</evidence>
<dbReference type="GeneID" id="4317233"/>
<evidence type="ECO:0008006" key="12">
    <source>
        <dbReference type="Google" id="ProtNLM"/>
    </source>
</evidence>
<keyword evidence="3 8" id="KW-0349">Heme</keyword>
<dbReference type="InterPro" id="IPR036396">
    <property type="entry name" value="Cyt_P450_sf"/>
</dbReference>
<dbReference type="GO" id="GO:0005506">
    <property type="term" value="F:iron ion binding"/>
    <property type="evidence" value="ECO:0007669"/>
    <property type="project" value="InterPro"/>
</dbReference>
<protein>
    <recommendedName>
        <fullName evidence="12">O-methylsterigmatocystin oxidoreductase</fullName>
    </recommendedName>
</protein>
<gene>
    <name evidence="10" type="ORF">ATEG_02682</name>
</gene>